<dbReference type="Gene3D" id="2.30.30.240">
    <property type="entry name" value="PRC-barrel domain"/>
    <property type="match status" value="1"/>
</dbReference>
<keyword evidence="2 5" id="KW-0690">Ribosome biogenesis</keyword>
<dbReference type="EMBL" id="CP114029">
    <property type="protein sequence ID" value="WAP70889.1"/>
    <property type="molecule type" value="Genomic_DNA"/>
</dbReference>
<keyword evidence="4 5" id="KW-0143">Chaperone</keyword>
<keyword evidence="3 5" id="KW-0698">rRNA processing</keyword>
<dbReference type="InterPro" id="IPR007138">
    <property type="entry name" value="ABM_dom"/>
</dbReference>
<dbReference type="InterPro" id="IPR036976">
    <property type="entry name" value="RimM_N_sf"/>
</dbReference>
<feature type="region of interest" description="Disordered" evidence="6">
    <location>
        <begin position="158"/>
        <end position="201"/>
    </location>
</feature>
<comment type="subunit">
    <text evidence="5">Binds ribosomal protein uS19.</text>
</comment>
<dbReference type="Pfam" id="PF24986">
    <property type="entry name" value="PRC_RimM"/>
    <property type="match status" value="1"/>
</dbReference>
<evidence type="ECO:0000256" key="6">
    <source>
        <dbReference type="SAM" id="MobiDB-lite"/>
    </source>
</evidence>
<dbReference type="PANTHER" id="PTHR33692">
    <property type="entry name" value="RIBOSOME MATURATION FACTOR RIMM"/>
    <property type="match status" value="1"/>
</dbReference>
<evidence type="ECO:0000256" key="1">
    <source>
        <dbReference type="ARBA" id="ARBA00022490"/>
    </source>
</evidence>
<dbReference type="Pfam" id="PF01782">
    <property type="entry name" value="RimM"/>
    <property type="match status" value="1"/>
</dbReference>
<comment type="domain">
    <text evidence="5">The PRC barrel domain binds ribosomal protein uS19.</text>
</comment>
<comment type="function">
    <text evidence="5">An accessory protein needed during the final step in the assembly of 30S ribosomal subunit, possibly for assembly of the head region. Essential for efficient processing of 16S rRNA. May be needed both before and after RbfA during the maturation of 16S rRNA. It has affinity for free ribosomal 30S subunits but not for 70S ribosomes.</text>
</comment>
<evidence type="ECO:0000256" key="5">
    <source>
        <dbReference type="HAMAP-Rule" id="MF_00014"/>
    </source>
</evidence>
<dbReference type="Pfam" id="PF03992">
    <property type="entry name" value="ABM"/>
    <property type="match status" value="1"/>
</dbReference>
<dbReference type="PANTHER" id="PTHR33692:SF1">
    <property type="entry name" value="RIBOSOME MATURATION FACTOR RIMM"/>
    <property type="match status" value="1"/>
</dbReference>
<comment type="similarity">
    <text evidence="5">Belongs to the RimM family.</text>
</comment>
<sequence>MTAADDAATSNAESHRVLLAIVGGAHGIRGECRVKSFTDVPEDFSRYGPLFDGKGNRFTVKSARPQKNMLLVRFAEVADRNHAERLNGTELFVDRSALPETEEDDEFYLEDLEGLEARSVTGEPIGRVVAVHNFGAGDILEIAPPKGTTVMIPFSEAAVPEPRSRKRHADRRAARSRAGRCRRSGRRGSGRRARRREAGSVGTRRGKAMIIVSGILRLSPSDLASVRTAAAAVLTATRAEEGCIVYAFAEDLLEPGLVRIYEEWESREALAAHGKSAHIAAWHQALRSVTVIERDLELIEAGKVEPLG</sequence>
<dbReference type="SUPFAM" id="SSF54909">
    <property type="entry name" value="Dimeric alpha+beta barrel"/>
    <property type="match status" value="1"/>
</dbReference>
<accession>A0ABY7C485</accession>
<reference evidence="8" key="1">
    <citation type="submission" date="2022-12" db="EMBL/GenBank/DDBJ databases">
        <title>Jiella pelagia sp. nov., isolated from phosphonate enriched culture of Northwest Pacific surface seawater.</title>
        <authorList>
            <person name="Shin D.Y."/>
            <person name="Hwang C.Y."/>
        </authorList>
    </citation>
    <scope>NUCLEOTIDE SEQUENCE</scope>
    <source>
        <strain evidence="8">HL-NP1</strain>
    </source>
</reference>
<name>A0ABY7C485_9HYPH</name>
<evidence type="ECO:0000259" key="7">
    <source>
        <dbReference type="PROSITE" id="PS51725"/>
    </source>
</evidence>
<gene>
    <name evidence="5 8" type="primary">rimM</name>
    <name evidence="8" type="ORF">OH818_13430</name>
</gene>
<keyword evidence="1 5" id="KW-0963">Cytoplasm</keyword>
<evidence type="ECO:0000313" key="8">
    <source>
        <dbReference type="EMBL" id="WAP70889.1"/>
    </source>
</evidence>
<dbReference type="InterPro" id="IPR011033">
    <property type="entry name" value="PRC_barrel-like_sf"/>
</dbReference>
<evidence type="ECO:0000256" key="3">
    <source>
        <dbReference type="ARBA" id="ARBA00022552"/>
    </source>
</evidence>
<organism evidence="8 9">
    <name type="scientific">Jiella pelagia</name>
    <dbReference type="NCBI Taxonomy" id="2986949"/>
    <lineage>
        <taxon>Bacteria</taxon>
        <taxon>Pseudomonadati</taxon>
        <taxon>Pseudomonadota</taxon>
        <taxon>Alphaproteobacteria</taxon>
        <taxon>Hyphomicrobiales</taxon>
        <taxon>Aurantimonadaceae</taxon>
        <taxon>Jiella</taxon>
    </lineage>
</organism>
<evidence type="ECO:0000256" key="4">
    <source>
        <dbReference type="ARBA" id="ARBA00023186"/>
    </source>
</evidence>
<evidence type="ECO:0000256" key="2">
    <source>
        <dbReference type="ARBA" id="ARBA00022517"/>
    </source>
</evidence>
<dbReference type="InterPro" id="IPR009000">
    <property type="entry name" value="Transl_B-barrel_sf"/>
</dbReference>
<proteinExistence type="inferred from homology"/>
<comment type="subcellular location">
    <subcellularLocation>
        <location evidence="5">Cytoplasm</location>
    </subcellularLocation>
</comment>
<dbReference type="Gene3D" id="3.30.70.100">
    <property type="match status" value="1"/>
</dbReference>
<dbReference type="SUPFAM" id="SSF50346">
    <property type="entry name" value="PRC-barrel domain"/>
    <property type="match status" value="1"/>
</dbReference>
<dbReference type="Proteomes" id="UP001164020">
    <property type="component" value="Chromosome"/>
</dbReference>
<dbReference type="InterPro" id="IPR011961">
    <property type="entry name" value="RimM"/>
</dbReference>
<dbReference type="InterPro" id="IPR056792">
    <property type="entry name" value="PRC_RimM"/>
</dbReference>
<protein>
    <recommendedName>
        <fullName evidence="5">Ribosome maturation factor RimM</fullName>
    </recommendedName>
</protein>
<dbReference type="RefSeq" id="WP_268883425.1">
    <property type="nucleotide sequence ID" value="NZ_CP114029.1"/>
</dbReference>
<dbReference type="PROSITE" id="PS51725">
    <property type="entry name" value="ABM"/>
    <property type="match status" value="1"/>
</dbReference>
<feature type="compositionally biased region" description="Basic residues" evidence="6">
    <location>
        <begin position="164"/>
        <end position="195"/>
    </location>
</feature>
<keyword evidence="9" id="KW-1185">Reference proteome</keyword>
<dbReference type="SUPFAM" id="SSF50447">
    <property type="entry name" value="Translation proteins"/>
    <property type="match status" value="1"/>
</dbReference>
<dbReference type="HAMAP" id="MF_00014">
    <property type="entry name" value="Ribosome_mat_RimM"/>
    <property type="match status" value="1"/>
</dbReference>
<evidence type="ECO:0000313" key="9">
    <source>
        <dbReference type="Proteomes" id="UP001164020"/>
    </source>
</evidence>
<dbReference type="InterPro" id="IPR011008">
    <property type="entry name" value="Dimeric_a/b-barrel"/>
</dbReference>
<feature type="domain" description="ABM" evidence="7">
    <location>
        <begin position="210"/>
        <end position="298"/>
    </location>
</feature>
<dbReference type="Gene3D" id="2.40.30.60">
    <property type="entry name" value="RimM"/>
    <property type="match status" value="1"/>
</dbReference>
<dbReference type="NCBIfam" id="TIGR02273">
    <property type="entry name" value="16S_RimM"/>
    <property type="match status" value="1"/>
</dbReference>
<dbReference type="InterPro" id="IPR002676">
    <property type="entry name" value="RimM_N"/>
</dbReference>